<proteinExistence type="inferred from homology"/>
<dbReference type="GO" id="GO:0006508">
    <property type="term" value="P:proteolysis"/>
    <property type="evidence" value="ECO:0007669"/>
    <property type="project" value="UniProtKB-KW"/>
</dbReference>
<evidence type="ECO:0000259" key="6">
    <source>
        <dbReference type="PROSITE" id="PS00631"/>
    </source>
</evidence>
<dbReference type="PANTHER" id="PTHR11963:SF20">
    <property type="entry name" value="PEPTIDASE B"/>
    <property type="match status" value="1"/>
</dbReference>
<dbReference type="AlphaFoldDB" id="A0A0C1Q554"/>
<evidence type="ECO:0000313" key="8">
    <source>
        <dbReference type="EMBL" id="KID56431.1"/>
    </source>
</evidence>
<dbReference type="InterPro" id="IPR011356">
    <property type="entry name" value="Leucine_aapep/pepB"/>
</dbReference>
<dbReference type="Pfam" id="PF00883">
    <property type="entry name" value="Peptidase_M17"/>
    <property type="match status" value="1"/>
</dbReference>
<dbReference type="GO" id="GO:0030145">
    <property type="term" value="F:manganese ion binding"/>
    <property type="evidence" value="ECO:0007669"/>
    <property type="project" value="InterPro"/>
</dbReference>
<protein>
    <submittedName>
        <fullName evidence="7">Cytochrome C oxidase subunit II</fullName>
    </submittedName>
</protein>
<dbReference type="PRINTS" id="PR00481">
    <property type="entry name" value="LAMNOPPTDASE"/>
</dbReference>
<reference evidence="7 9" key="1">
    <citation type="submission" date="2014-12" db="EMBL/GenBank/DDBJ databases">
        <title>Draft Genome Sequence of Pseudoalteromonas luteoviolacea HI1.</title>
        <authorList>
            <person name="Asahina A.Y."/>
            <person name="Hadfield M.G."/>
        </authorList>
    </citation>
    <scope>NUCLEOTIDE SEQUENCE [LARGE SCALE GENOMIC DNA]</scope>
    <source>
        <strain evidence="7 9">HI1</strain>
    </source>
</reference>
<evidence type="ECO:0000313" key="9">
    <source>
        <dbReference type="Proteomes" id="UP000031327"/>
    </source>
</evidence>
<dbReference type="Gene3D" id="3.40.220.10">
    <property type="entry name" value="Leucine Aminopeptidase, subunit E, domain 1"/>
    <property type="match status" value="1"/>
</dbReference>
<dbReference type="InterPro" id="IPR048816">
    <property type="entry name" value="Peptidase_M17_N_1"/>
</dbReference>
<keyword evidence="2" id="KW-0031">Aminopeptidase</keyword>
<accession>A0A0C1Q554</accession>
<comment type="similarity">
    <text evidence="1">Belongs to the peptidase M17 family.</text>
</comment>
<dbReference type="Gene3D" id="3.40.630.10">
    <property type="entry name" value="Zn peptidases"/>
    <property type="match status" value="1"/>
</dbReference>
<dbReference type="SUPFAM" id="SSF53187">
    <property type="entry name" value="Zn-dependent exopeptidases"/>
    <property type="match status" value="1"/>
</dbReference>
<evidence type="ECO:0000256" key="3">
    <source>
        <dbReference type="ARBA" id="ARBA00022670"/>
    </source>
</evidence>
<keyword evidence="5" id="KW-0464">Manganese</keyword>
<gene>
    <name evidence="7" type="ORF">JF50_15100</name>
    <name evidence="8" type="ORF">JF50_19690</name>
</gene>
<evidence type="ECO:0000256" key="2">
    <source>
        <dbReference type="ARBA" id="ARBA00022438"/>
    </source>
</evidence>
<dbReference type="CDD" id="cd00433">
    <property type="entry name" value="Peptidase_M17"/>
    <property type="match status" value="1"/>
</dbReference>
<evidence type="ECO:0000256" key="4">
    <source>
        <dbReference type="ARBA" id="ARBA00022801"/>
    </source>
</evidence>
<evidence type="ECO:0000256" key="5">
    <source>
        <dbReference type="ARBA" id="ARBA00023211"/>
    </source>
</evidence>
<dbReference type="Pfam" id="PF21337">
    <property type="entry name" value="Peptidase_M17_N_1"/>
    <property type="match status" value="1"/>
</dbReference>
<evidence type="ECO:0000256" key="1">
    <source>
        <dbReference type="ARBA" id="ARBA00009528"/>
    </source>
</evidence>
<comment type="caution">
    <text evidence="7">The sequence shown here is derived from an EMBL/GenBank/DDBJ whole genome shotgun (WGS) entry which is preliminary data.</text>
</comment>
<feature type="domain" description="Cytosol aminopeptidase" evidence="6">
    <location>
        <begin position="301"/>
        <end position="308"/>
    </location>
</feature>
<dbReference type="RefSeq" id="WP_039610278.1">
    <property type="nucleotide sequence ID" value="NZ_JWIC01000007.1"/>
</dbReference>
<dbReference type="PANTHER" id="PTHR11963">
    <property type="entry name" value="LEUCINE AMINOPEPTIDASE-RELATED"/>
    <property type="match status" value="1"/>
</dbReference>
<dbReference type="Proteomes" id="UP000031327">
    <property type="component" value="Unassembled WGS sequence"/>
</dbReference>
<evidence type="ECO:0000313" key="7">
    <source>
        <dbReference type="EMBL" id="KID55701.1"/>
    </source>
</evidence>
<dbReference type="GO" id="GO:0005737">
    <property type="term" value="C:cytoplasm"/>
    <property type="evidence" value="ECO:0007669"/>
    <property type="project" value="InterPro"/>
</dbReference>
<dbReference type="GO" id="GO:0070006">
    <property type="term" value="F:metalloaminopeptidase activity"/>
    <property type="evidence" value="ECO:0007669"/>
    <property type="project" value="InterPro"/>
</dbReference>
<keyword evidence="4" id="KW-0378">Hydrolase</keyword>
<dbReference type="InterPro" id="IPR000819">
    <property type="entry name" value="Peptidase_M17_C"/>
</dbReference>
<name>A0A0C1Q554_9GAMM</name>
<dbReference type="OrthoDB" id="9809354at2"/>
<organism evidence="7 9">
    <name type="scientific">Pseudoalteromonas luteoviolacea</name>
    <dbReference type="NCBI Taxonomy" id="43657"/>
    <lineage>
        <taxon>Bacteria</taxon>
        <taxon>Pseudomonadati</taxon>
        <taxon>Pseudomonadota</taxon>
        <taxon>Gammaproteobacteria</taxon>
        <taxon>Alteromonadales</taxon>
        <taxon>Pseudoalteromonadaceae</taxon>
        <taxon>Pseudoalteromonas</taxon>
    </lineage>
</organism>
<dbReference type="PROSITE" id="PS00631">
    <property type="entry name" value="CYTOSOL_AP"/>
    <property type="match status" value="1"/>
</dbReference>
<sequence>MSTLLVHSQEGTPIHLTTEANLDRWLSDHAEPSKSFVLATRQEGQNVLLIPDLTSGELSSVVCVVESLDDQWLAGDLAKQLPKGLYQFVGSEDLIERAATGYILGAYKYNAYKKAAPIQAKLAISNEQLCKKVSDITTGIYLVRDLVNTPAADMMPQHLAETFIELTEQFGAEFKQLIGDELLEHNYPTIHMVGRASDNKPRLLDLTWGDENAPKLTLVGKGVCFDSGGLDLKPAAGMRNMKKDMGGAAHVLGLAHMIMSANLPVRLRVLVPAVENAVSKNAFRPGDVIVTRKGITVEIDNTDAEGRLVLCDALAEAQTENPDLLIDFATLTGACRIALGTELPGFYSTDQKIANDIIAEGLEHNDPVWQLPLFDQYKGLFKSDIADISNCGSTPFGGSITAALYLKEFVEPENTPWLHFDVMAWNVRHLPGRPVGGEGLGLRATFAYLQKRFS</sequence>
<keyword evidence="3" id="KW-0645">Protease</keyword>
<dbReference type="InterPro" id="IPR043472">
    <property type="entry name" value="Macro_dom-like"/>
</dbReference>
<dbReference type="EMBL" id="JWIC01000007">
    <property type="protein sequence ID" value="KID56431.1"/>
    <property type="molecule type" value="Genomic_DNA"/>
</dbReference>
<dbReference type="EMBL" id="JWIC01000007">
    <property type="protein sequence ID" value="KID55701.1"/>
    <property type="molecule type" value="Genomic_DNA"/>
</dbReference>